<dbReference type="PANTHER" id="PTHR30458">
    <property type="entry name" value="PHENYLACETIC ACID DEGRADATION PROTEIN PAA"/>
    <property type="match status" value="1"/>
</dbReference>
<sequence>MDSEATNNAKKDLVNYALFLADSSLIMGHRLSEWTGHGPMIEQDIAITNIALDLIGQARNFYQYAAEVINIQNDKKVTEDDLAYLRDANEFKNLLITELPNGDWAFTISKLFLFSTWQFYFYQTLIYSKDEQLAAIAEKSLKEVTYHVIWSGDWVIRLGDGTEESKNRMKKAVLNLWPYTGEMFIPAAFEDNLKNSVSINFSNMQNDWIEKVKLVFSEATLSIPEKMWMQSGGKNGVHTEHLGYILAEMQFMQRAYPGLEW</sequence>
<gene>
    <name evidence="1" type="primary">paaI</name>
    <name evidence="1" type="ORF">EFY79_11370</name>
</gene>
<dbReference type="InterPro" id="IPR012347">
    <property type="entry name" value="Ferritin-like"/>
</dbReference>
<dbReference type="InterPro" id="IPR011882">
    <property type="entry name" value="PaaC"/>
</dbReference>
<evidence type="ECO:0000313" key="1">
    <source>
        <dbReference type="EMBL" id="RNI36270.1"/>
    </source>
</evidence>
<dbReference type="Proteomes" id="UP000267223">
    <property type="component" value="Unassembled WGS sequence"/>
</dbReference>
<keyword evidence="2" id="KW-1185">Reference proteome</keyword>
<dbReference type="Gene3D" id="1.20.1260.10">
    <property type="match status" value="1"/>
</dbReference>
<dbReference type="InterPro" id="IPR052703">
    <property type="entry name" value="Aromatic_CoA_ox/epox"/>
</dbReference>
<protein>
    <submittedName>
        <fullName evidence="1">Phenylacetate-CoA oxygenase subunit PaaI</fullName>
    </submittedName>
</protein>
<name>A0A3M9NEN9_9BACT</name>
<dbReference type="AlphaFoldDB" id="A0A3M9NEN9"/>
<dbReference type="GO" id="GO:0005829">
    <property type="term" value="C:cytosol"/>
    <property type="evidence" value="ECO:0007669"/>
    <property type="project" value="TreeGrafter"/>
</dbReference>
<organism evidence="1 2">
    <name type="scientific">Hanamia caeni</name>
    <dbReference type="NCBI Taxonomy" id="2294116"/>
    <lineage>
        <taxon>Bacteria</taxon>
        <taxon>Pseudomonadati</taxon>
        <taxon>Bacteroidota</taxon>
        <taxon>Chitinophagia</taxon>
        <taxon>Chitinophagales</taxon>
        <taxon>Chitinophagaceae</taxon>
        <taxon>Hanamia</taxon>
    </lineage>
</organism>
<dbReference type="InterPro" id="IPR007814">
    <property type="entry name" value="PaaA_PaaC"/>
</dbReference>
<accession>A0A3M9NEN9</accession>
<dbReference type="RefSeq" id="WP_123120823.1">
    <property type="nucleotide sequence ID" value="NZ_RJJR01000008.1"/>
</dbReference>
<dbReference type="PANTHER" id="PTHR30458:SF0">
    <property type="entry name" value="1,2-PHENYLACETYL-COA EPOXIDASE, SUBUNIT C"/>
    <property type="match status" value="1"/>
</dbReference>
<comment type="caution">
    <text evidence="1">The sequence shown here is derived from an EMBL/GenBank/DDBJ whole genome shotgun (WGS) entry which is preliminary data.</text>
</comment>
<dbReference type="NCBIfam" id="TIGR02158">
    <property type="entry name" value="PA_CoA_Oxy3"/>
    <property type="match status" value="1"/>
</dbReference>
<dbReference type="SUPFAM" id="SSF47240">
    <property type="entry name" value="Ferritin-like"/>
    <property type="match status" value="1"/>
</dbReference>
<dbReference type="PIRSF" id="PIRSF037834">
    <property type="entry name" value="PA_CoA_Oase3"/>
    <property type="match status" value="1"/>
</dbReference>
<dbReference type="GO" id="GO:0010124">
    <property type="term" value="P:phenylacetate catabolic process"/>
    <property type="evidence" value="ECO:0007669"/>
    <property type="project" value="InterPro"/>
</dbReference>
<dbReference type="InterPro" id="IPR009078">
    <property type="entry name" value="Ferritin-like_SF"/>
</dbReference>
<dbReference type="Pfam" id="PF05138">
    <property type="entry name" value="PaaA_PaaC"/>
    <property type="match status" value="1"/>
</dbReference>
<proteinExistence type="predicted"/>
<dbReference type="OrthoDB" id="9789947at2"/>
<reference evidence="1 2" key="1">
    <citation type="submission" date="2018-11" db="EMBL/GenBank/DDBJ databases">
        <title>Draft genome sequence of Ferruginibacter sp. BO-59.</title>
        <authorList>
            <person name="Im W.T."/>
        </authorList>
    </citation>
    <scope>NUCLEOTIDE SEQUENCE [LARGE SCALE GENOMIC DNA]</scope>
    <source>
        <strain evidence="1 2">BO-59</strain>
    </source>
</reference>
<dbReference type="EMBL" id="RJJR01000008">
    <property type="protein sequence ID" value="RNI36270.1"/>
    <property type="molecule type" value="Genomic_DNA"/>
</dbReference>
<evidence type="ECO:0000313" key="2">
    <source>
        <dbReference type="Proteomes" id="UP000267223"/>
    </source>
</evidence>